<dbReference type="CDD" id="cd00157">
    <property type="entry name" value="Rho"/>
    <property type="match status" value="1"/>
</dbReference>
<reference evidence="3 4" key="1">
    <citation type="journal article" date="2024" name="BMC Biol.">
        <title>Comparative genomics of Ascetosporea gives new insight into the evolutionary basis for animal parasitism in Rhizaria.</title>
        <authorList>
            <person name="Hiltunen Thoren M."/>
            <person name="Onut-Brannstrom I."/>
            <person name="Alfjorden A."/>
            <person name="Peckova H."/>
            <person name="Swords F."/>
            <person name="Hooper C."/>
            <person name="Holzer A.S."/>
            <person name="Bass D."/>
            <person name="Burki F."/>
        </authorList>
    </citation>
    <scope>NUCLEOTIDE SEQUENCE [LARGE SCALE GENOMIC DNA]</scope>
    <source>
        <strain evidence="3">20-A016</strain>
    </source>
</reference>
<dbReference type="SMART" id="SM00174">
    <property type="entry name" value="RHO"/>
    <property type="match status" value="1"/>
</dbReference>
<sequence length="196" mass="21966">MAEESVKCVVVGDGAVGKTCLLHSYSNNKFPEEYVPTVFDNYSTNVMCQKKVIDLNLLDTAGQDDYDILRPLSYTQTDIFLLCFDIGGYNSFLNIEQKWYLEIKKHNPNTPFILVGTKSDLRNNPYTKDGNKIEVIDYSKGEELAKKIGAVSYIETSAINLDNVKYLFDSSIIAALKSKSNPKVEVAEKSVCCSIF</sequence>
<evidence type="ECO:0000313" key="3">
    <source>
        <dbReference type="EMBL" id="MES1919945.1"/>
    </source>
</evidence>
<accession>A0ABV2AJU0</accession>
<dbReference type="PROSITE" id="PS51421">
    <property type="entry name" value="RAS"/>
    <property type="match status" value="1"/>
</dbReference>
<dbReference type="SMART" id="SM00175">
    <property type="entry name" value="RAB"/>
    <property type="match status" value="1"/>
</dbReference>
<keyword evidence="1" id="KW-0547">Nucleotide-binding</keyword>
<evidence type="ECO:0008006" key="5">
    <source>
        <dbReference type="Google" id="ProtNLM"/>
    </source>
</evidence>
<dbReference type="InterPro" id="IPR003578">
    <property type="entry name" value="Small_GTPase_Rho"/>
</dbReference>
<dbReference type="SUPFAM" id="SSF52540">
    <property type="entry name" value="P-loop containing nucleoside triphosphate hydrolases"/>
    <property type="match status" value="1"/>
</dbReference>
<dbReference type="InterPro" id="IPR027417">
    <property type="entry name" value="P-loop_NTPase"/>
</dbReference>
<dbReference type="Pfam" id="PF00071">
    <property type="entry name" value="Ras"/>
    <property type="match status" value="1"/>
</dbReference>
<dbReference type="PRINTS" id="PR00449">
    <property type="entry name" value="RASTRNSFRMNG"/>
</dbReference>
<dbReference type="PROSITE" id="PS51419">
    <property type="entry name" value="RAB"/>
    <property type="match status" value="1"/>
</dbReference>
<keyword evidence="4" id="KW-1185">Reference proteome</keyword>
<dbReference type="PANTHER" id="PTHR24072">
    <property type="entry name" value="RHO FAMILY GTPASE"/>
    <property type="match status" value="1"/>
</dbReference>
<dbReference type="InterPro" id="IPR001806">
    <property type="entry name" value="Small_GTPase"/>
</dbReference>
<dbReference type="Proteomes" id="UP001439008">
    <property type="component" value="Unassembled WGS sequence"/>
</dbReference>
<protein>
    <recommendedName>
        <fullName evidence="5">Rho GTPase</fullName>
    </recommendedName>
</protein>
<proteinExistence type="predicted"/>
<organism evidence="3 4">
    <name type="scientific">Bonamia ostreae</name>
    <dbReference type="NCBI Taxonomy" id="126728"/>
    <lineage>
        <taxon>Eukaryota</taxon>
        <taxon>Sar</taxon>
        <taxon>Rhizaria</taxon>
        <taxon>Endomyxa</taxon>
        <taxon>Ascetosporea</taxon>
        <taxon>Haplosporida</taxon>
        <taxon>Bonamia</taxon>
    </lineage>
</organism>
<keyword evidence="2" id="KW-0342">GTP-binding</keyword>
<dbReference type="Gene3D" id="3.40.50.300">
    <property type="entry name" value="P-loop containing nucleotide triphosphate hydrolases"/>
    <property type="match status" value="1"/>
</dbReference>
<comment type="caution">
    <text evidence="3">The sequence shown here is derived from an EMBL/GenBank/DDBJ whole genome shotgun (WGS) entry which is preliminary data.</text>
</comment>
<dbReference type="InterPro" id="IPR005225">
    <property type="entry name" value="Small_GTP-bd"/>
</dbReference>
<evidence type="ECO:0000256" key="2">
    <source>
        <dbReference type="ARBA" id="ARBA00023134"/>
    </source>
</evidence>
<evidence type="ECO:0000256" key="1">
    <source>
        <dbReference type="ARBA" id="ARBA00022741"/>
    </source>
</evidence>
<dbReference type="NCBIfam" id="TIGR00231">
    <property type="entry name" value="small_GTP"/>
    <property type="match status" value="1"/>
</dbReference>
<evidence type="ECO:0000313" key="4">
    <source>
        <dbReference type="Proteomes" id="UP001439008"/>
    </source>
</evidence>
<name>A0ABV2AJU0_9EUKA</name>
<dbReference type="SMART" id="SM00173">
    <property type="entry name" value="RAS"/>
    <property type="match status" value="1"/>
</dbReference>
<dbReference type="EMBL" id="JBDODL010000453">
    <property type="protein sequence ID" value="MES1919945.1"/>
    <property type="molecule type" value="Genomic_DNA"/>
</dbReference>
<gene>
    <name evidence="3" type="ORF">MHBO_001687</name>
</gene>
<dbReference type="PROSITE" id="PS51420">
    <property type="entry name" value="RHO"/>
    <property type="match status" value="1"/>
</dbReference>